<comment type="caution">
    <text evidence="1">The sequence shown here is derived from an EMBL/GenBank/DDBJ whole genome shotgun (WGS) entry which is preliminary data.</text>
</comment>
<keyword evidence="2" id="KW-1185">Reference proteome</keyword>
<dbReference type="OrthoDB" id="408373at2759"/>
<dbReference type="GO" id="GO:0016020">
    <property type="term" value="C:membrane"/>
    <property type="evidence" value="ECO:0007669"/>
    <property type="project" value="TreeGrafter"/>
</dbReference>
<reference evidence="1 2" key="1">
    <citation type="journal article" date="2018" name="Gigascience">
        <title>Genomes of trombidid mites reveal novel predicted allergens and laterally-transferred genes associated with secondary metabolism.</title>
        <authorList>
            <person name="Dong X."/>
            <person name="Chaisiri K."/>
            <person name="Xia D."/>
            <person name="Armstrong S.D."/>
            <person name="Fang Y."/>
            <person name="Donnelly M.J."/>
            <person name="Kadowaki T."/>
            <person name="McGarry J.W."/>
            <person name="Darby A.C."/>
            <person name="Makepeace B.L."/>
        </authorList>
    </citation>
    <scope>NUCLEOTIDE SEQUENCE [LARGE SCALE GENOMIC DNA]</scope>
    <source>
        <strain evidence="1">UoL-UT</strain>
    </source>
</reference>
<dbReference type="STRING" id="299467.A0A443S7J4"/>
<feature type="non-terminal residue" evidence="1">
    <location>
        <position position="1"/>
    </location>
</feature>
<dbReference type="InterPro" id="IPR050266">
    <property type="entry name" value="AB_hydrolase_sf"/>
</dbReference>
<dbReference type="GO" id="GO:0046464">
    <property type="term" value="P:acylglycerol catabolic process"/>
    <property type="evidence" value="ECO:0007669"/>
    <property type="project" value="TreeGrafter"/>
</dbReference>
<gene>
    <name evidence="1" type="ORF">B4U80_00216</name>
</gene>
<evidence type="ECO:0000313" key="2">
    <source>
        <dbReference type="Proteomes" id="UP000288716"/>
    </source>
</evidence>
<feature type="non-terminal residue" evidence="1">
    <location>
        <position position="213"/>
    </location>
</feature>
<dbReference type="Gene3D" id="3.40.50.1820">
    <property type="entry name" value="alpha/beta hydrolase"/>
    <property type="match status" value="1"/>
</dbReference>
<evidence type="ECO:0000313" key="1">
    <source>
        <dbReference type="EMBL" id="RWS23473.1"/>
    </source>
</evidence>
<dbReference type="EMBL" id="NCKV01006389">
    <property type="protein sequence ID" value="RWS23473.1"/>
    <property type="molecule type" value="Genomic_DNA"/>
</dbReference>
<name>A0A443S7J4_9ACAR</name>
<dbReference type="InterPro" id="IPR029058">
    <property type="entry name" value="AB_hydrolase_fold"/>
</dbReference>
<proteinExistence type="predicted"/>
<dbReference type="PANTHER" id="PTHR43798">
    <property type="entry name" value="MONOACYLGLYCEROL LIPASE"/>
    <property type="match status" value="1"/>
</dbReference>
<dbReference type="Proteomes" id="UP000288716">
    <property type="component" value="Unassembled WGS sequence"/>
</dbReference>
<dbReference type="VEuPathDB" id="VectorBase:LDEU008567"/>
<dbReference type="GO" id="GO:0047372">
    <property type="term" value="F:monoacylglycerol lipase activity"/>
    <property type="evidence" value="ECO:0007669"/>
    <property type="project" value="TreeGrafter"/>
</dbReference>
<dbReference type="PANTHER" id="PTHR43798:SF33">
    <property type="entry name" value="HYDROLASE, PUTATIVE (AFU_ORTHOLOGUE AFUA_2G14860)-RELATED"/>
    <property type="match status" value="1"/>
</dbReference>
<protein>
    <submittedName>
        <fullName evidence="1">Mesoderm-specific transcript protein-like protein</fullName>
    </submittedName>
</protein>
<accession>A0A443S7J4</accession>
<sequence>LLQSLNIADVHVFSHDYGDTVAQDKKHFIKLNNNKCYTTSEGNEKIHLNSVSMMNGGIFPGLYKPLMMQTLLRLPIIGTILGKMSNYYLFKINMINIFGAETFPTFAELYDMWAVIRYKDGYRIMGEVLFYMDERHTNEHRWIEALKQSKIKLHFIYGELDPINPPPFADYYKKIIPNPTIDVIKNCGHYPHLELPEVTFSLYLKFFNTLVIT</sequence>
<dbReference type="AlphaFoldDB" id="A0A443S7J4"/>
<dbReference type="SUPFAM" id="SSF53474">
    <property type="entry name" value="alpha/beta-Hydrolases"/>
    <property type="match status" value="1"/>
</dbReference>
<organism evidence="1 2">
    <name type="scientific">Leptotrombidium deliense</name>
    <dbReference type="NCBI Taxonomy" id="299467"/>
    <lineage>
        <taxon>Eukaryota</taxon>
        <taxon>Metazoa</taxon>
        <taxon>Ecdysozoa</taxon>
        <taxon>Arthropoda</taxon>
        <taxon>Chelicerata</taxon>
        <taxon>Arachnida</taxon>
        <taxon>Acari</taxon>
        <taxon>Acariformes</taxon>
        <taxon>Trombidiformes</taxon>
        <taxon>Prostigmata</taxon>
        <taxon>Anystina</taxon>
        <taxon>Parasitengona</taxon>
        <taxon>Trombiculoidea</taxon>
        <taxon>Trombiculidae</taxon>
        <taxon>Leptotrombidium</taxon>
    </lineage>
</organism>